<dbReference type="InterPro" id="IPR045851">
    <property type="entry name" value="AMP-bd_C_sf"/>
</dbReference>
<dbReference type="PANTHER" id="PTHR45527:SF1">
    <property type="entry name" value="FATTY ACID SYNTHASE"/>
    <property type="match status" value="1"/>
</dbReference>
<keyword evidence="1" id="KW-0596">Phosphopantetheine</keyword>
<dbReference type="GO" id="GO:0044550">
    <property type="term" value="P:secondary metabolite biosynthetic process"/>
    <property type="evidence" value="ECO:0007669"/>
    <property type="project" value="TreeGrafter"/>
</dbReference>
<dbReference type="PANTHER" id="PTHR45527">
    <property type="entry name" value="NONRIBOSOMAL PEPTIDE SYNTHETASE"/>
    <property type="match status" value="1"/>
</dbReference>
<dbReference type="Gene3D" id="3.30.300.30">
    <property type="match status" value="1"/>
</dbReference>
<dbReference type="Gene3D" id="3.40.50.1820">
    <property type="entry name" value="alpha/beta hydrolase"/>
    <property type="match status" value="1"/>
</dbReference>
<name>A0A2X1CDJ1_BREDI</name>
<dbReference type="Pfam" id="PF00975">
    <property type="entry name" value="Thioesterase"/>
    <property type="match status" value="1"/>
</dbReference>
<evidence type="ECO:0000256" key="1">
    <source>
        <dbReference type="ARBA" id="ARBA00022450"/>
    </source>
</evidence>
<dbReference type="SMART" id="SM00824">
    <property type="entry name" value="PKS_TE"/>
    <property type="match status" value="1"/>
</dbReference>
<protein>
    <submittedName>
        <fullName evidence="4">Dimodular nonribosomal peptide synthase</fullName>
    </submittedName>
</protein>
<dbReference type="Pfam" id="PF00550">
    <property type="entry name" value="PP-binding"/>
    <property type="match status" value="1"/>
</dbReference>
<dbReference type="GO" id="GO:0031177">
    <property type="term" value="F:phosphopantetheine binding"/>
    <property type="evidence" value="ECO:0007669"/>
    <property type="project" value="InterPro"/>
</dbReference>
<feature type="domain" description="Carrier" evidence="3">
    <location>
        <begin position="122"/>
        <end position="198"/>
    </location>
</feature>
<dbReference type="SMART" id="SM00823">
    <property type="entry name" value="PKS_PP"/>
    <property type="match status" value="1"/>
</dbReference>
<gene>
    <name evidence="4" type="primary">dhbF_1</name>
    <name evidence="4" type="ORF">NCTC11165_02966</name>
</gene>
<dbReference type="FunFam" id="3.30.300.30:FF:000010">
    <property type="entry name" value="Enterobactin synthetase component F"/>
    <property type="match status" value="1"/>
</dbReference>
<sequence>MARRRADGAVVYLGRSDHQVKIRGLRIELGEIEAAVIASGLARETVVLAREDRPGERRLVAYLVPAEGYDPAALKAKLAARLPDYMVPAAIMALDALPTTSNGKLDRKALPAPVFEAAAGRAAETPTEKIIAELFAETLGRAEPAGADDDFFTLGGDSLLAVHLMMLIRERLGRDPGLGALFDRPRVAELAALIDAEALDFDNGLGVLIRLAEGDPALPPLFLIHPAGGLSWGYRTLARALSPRRTVWGVQSPALDPDNALPDGIDALASVYVNHILALGALGPVHIAGWSVGGIIAQAAAVELERRGVKVGLMAMLDSYPAECWRAEPEPDPVDAMRALLAIAGYDPTQYPELRSRAAIVAFLKAGDSALGGLPEAALDGVIRVVLDTNRLVREHHHKLFGGRTTHVRAALDHKERDLTPDLWRPYAVDLDVVEVPFLHPQLTGPAATALIAPALDARMTAAEDTTR</sequence>
<accession>A0A2X1CDJ1</accession>
<dbReference type="GO" id="GO:0043041">
    <property type="term" value="P:amino acid activation for nonribosomal peptide biosynthetic process"/>
    <property type="evidence" value="ECO:0007669"/>
    <property type="project" value="TreeGrafter"/>
</dbReference>
<dbReference type="InterPro" id="IPR029058">
    <property type="entry name" value="AB_hydrolase_fold"/>
</dbReference>
<dbReference type="InterPro" id="IPR001031">
    <property type="entry name" value="Thioesterase"/>
</dbReference>
<dbReference type="InterPro" id="IPR020806">
    <property type="entry name" value="PKS_PP-bd"/>
</dbReference>
<reference evidence="4 5" key="1">
    <citation type="submission" date="2018-06" db="EMBL/GenBank/DDBJ databases">
        <authorList>
            <consortium name="Pathogen Informatics"/>
            <person name="Doyle S."/>
        </authorList>
    </citation>
    <scope>NUCLEOTIDE SEQUENCE [LARGE SCALE GENOMIC DNA]</scope>
    <source>
        <strain evidence="4 5">NCTC11165</strain>
    </source>
</reference>
<evidence type="ECO:0000313" key="4">
    <source>
        <dbReference type="EMBL" id="SPU46625.1"/>
    </source>
</evidence>
<dbReference type="InterPro" id="IPR020802">
    <property type="entry name" value="TesA-like"/>
</dbReference>
<dbReference type="InterPro" id="IPR036736">
    <property type="entry name" value="ACP-like_sf"/>
</dbReference>
<dbReference type="Proteomes" id="UP000250358">
    <property type="component" value="Unassembled WGS sequence"/>
</dbReference>
<dbReference type="EMBL" id="UAQM01000048">
    <property type="protein sequence ID" value="SPU46625.1"/>
    <property type="molecule type" value="Genomic_DNA"/>
</dbReference>
<dbReference type="InterPro" id="IPR009081">
    <property type="entry name" value="PP-bd_ACP"/>
</dbReference>
<dbReference type="SUPFAM" id="SSF53474">
    <property type="entry name" value="alpha/beta-Hydrolases"/>
    <property type="match status" value="1"/>
</dbReference>
<evidence type="ECO:0000256" key="2">
    <source>
        <dbReference type="ARBA" id="ARBA00022553"/>
    </source>
</evidence>
<evidence type="ECO:0000313" key="5">
    <source>
        <dbReference type="Proteomes" id="UP000250358"/>
    </source>
</evidence>
<dbReference type="InterPro" id="IPR025110">
    <property type="entry name" value="AMP-bd_C"/>
</dbReference>
<dbReference type="Pfam" id="PF13193">
    <property type="entry name" value="AMP-binding_C"/>
    <property type="match status" value="1"/>
</dbReference>
<organism evidence="4 5">
    <name type="scientific">Brevundimonas diminuta</name>
    <name type="common">Pseudomonas diminuta</name>
    <dbReference type="NCBI Taxonomy" id="293"/>
    <lineage>
        <taxon>Bacteria</taxon>
        <taxon>Pseudomonadati</taxon>
        <taxon>Pseudomonadota</taxon>
        <taxon>Alphaproteobacteria</taxon>
        <taxon>Caulobacterales</taxon>
        <taxon>Caulobacteraceae</taxon>
        <taxon>Brevundimonas</taxon>
    </lineage>
</organism>
<dbReference type="PROSITE" id="PS50075">
    <property type="entry name" value="CARRIER"/>
    <property type="match status" value="1"/>
</dbReference>
<dbReference type="AlphaFoldDB" id="A0A2X1CDJ1"/>
<proteinExistence type="predicted"/>
<keyword evidence="2" id="KW-0597">Phosphoprotein</keyword>
<dbReference type="GO" id="GO:0005829">
    <property type="term" value="C:cytosol"/>
    <property type="evidence" value="ECO:0007669"/>
    <property type="project" value="TreeGrafter"/>
</dbReference>
<dbReference type="SUPFAM" id="SSF56801">
    <property type="entry name" value="Acetyl-CoA synthetase-like"/>
    <property type="match status" value="1"/>
</dbReference>
<dbReference type="SUPFAM" id="SSF47336">
    <property type="entry name" value="ACP-like"/>
    <property type="match status" value="1"/>
</dbReference>
<evidence type="ECO:0000259" key="3">
    <source>
        <dbReference type="PROSITE" id="PS50075"/>
    </source>
</evidence>